<feature type="domain" description="CCHC-type" evidence="10">
    <location>
        <begin position="659"/>
        <end position="674"/>
    </location>
</feature>
<evidence type="ECO:0000256" key="3">
    <source>
        <dbReference type="ARBA" id="ARBA00012891"/>
    </source>
</evidence>
<feature type="compositionally biased region" description="Basic and acidic residues" evidence="9">
    <location>
        <begin position="697"/>
        <end position="708"/>
    </location>
</feature>
<keyword evidence="7" id="KW-0862">Zinc</keyword>
<comment type="similarity">
    <text evidence="2 8">Belongs to the type IA topoisomerase family.</text>
</comment>
<dbReference type="GO" id="GO:0005634">
    <property type="term" value="C:nucleus"/>
    <property type="evidence" value="ECO:0007669"/>
    <property type="project" value="TreeGrafter"/>
</dbReference>
<accession>A0AAU9J4Z0</accession>
<dbReference type="CDD" id="cd00186">
    <property type="entry name" value="TOP1Ac"/>
    <property type="match status" value="1"/>
</dbReference>
<evidence type="ECO:0000259" key="10">
    <source>
        <dbReference type="PROSITE" id="PS50158"/>
    </source>
</evidence>
<keyword evidence="6 8" id="KW-0413">Isomerase</keyword>
<evidence type="ECO:0000256" key="7">
    <source>
        <dbReference type="PROSITE-ProRule" id="PRU00047"/>
    </source>
</evidence>
<dbReference type="InterPro" id="IPR000380">
    <property type="entry name" value="Topo_IA"/>
</dbReference>
<dbReference type="InterPro" id="IPR013826">
    <property type="entry name" value="Topo_IA_cen_sub3"/>
</dbReference>
<dbReference type="Gene3D" id="2.70.20.10">
    <property type="entry name" value="Topoisomerase I, domain 3"/>
    <property type="match status" value="1"/>
</dbReference>
<dbReference type="InterPro" id="IPR036875">
    <property type="entry name" value="Znf_CCHC_sf"/>
</dbReference>
<dbReference type="Pfam" id="PF01751">
    <property type="entry name" value="Toprim"/>
    <property type="match status" value="1"/>
</dbReference>
<dbReference type="SMART" id="SM00437">
    <property type="entry name" value="TOP1Ac"/>
    <property type="match status" value="1"/>
</dbReference>
<dbReference type="PANTHER" id="PTHR11390:SF21">
    <property type="entry name" value="DNA TOPOISOMERASE 3-ALPHA"/>
    <property type="match status" value="1"/>
</dbReference>
<evidence type="ECO:0000256" key="5">
    <source>
        <dbReference type="ARBA" id="ARBA00023125"/>
    </source>
</evidence>
<evidence type="ECO:0000256" key="4">
    <source>
        <dbReference type="ARBA" id="ARBA00023029"/>
    </source>
</evidence>
<dbReference type="GO" id="GO:0031422">
    <property type="term" value="C:RecQ family helicase-topoisomerase III complex"/>
    <property type="evidence" value="ECO:0007669"/>
    <property type="project" value="TreeGrafter"/>
</dbReference>
<dbReference type="GO" id="GO:0003677">
    <property type="term" value="F:DNA binding"/>
    <property type="evidence" value="ECO:0007669"/>
    <property type="project" value="UniProtKB-KW"/>
</dbReference>
<dbReference type="SMART" id="SM00343">
    <property type="entry name" value="ZnF_C2HC"/>
    <property type="match status" value="2"/>
</dbReference>
<dbReference type="EC" id="5.6.2.1" evidence="3 8"/>
<dbReference type="InterPro" id="IPR013497">
    <property type="entry name" value="Topo_IA_cen"/>
</dbReference>
<evidence type="ECO:0000256" key="8">
    <source>
        <dbReference type="RuleBase" id="RU362092"/>
    </source>
</evidence>
<dbReference type="InterPro" id="IPR001878">
    <property type="entry name" value="Znf_CCHC"/>
</dbReference>
<keyword evidence="4 8" id="KW-0799">Topoisomerase</keyword>
<dbReference type="GO" id="GO:0006281">
    <property type="term" value="P:DNA repair"/>
    <property type="evidence" value="ECO:0007669"/>
    <property type="project" value="TreeGrafter"/>
</dbReference>
<dbReference type="PANTHER" id="PTHR11390">
    <property type="entry name" value="PROKARYOTIC DNA TOPOISOMERASE"/>
    <property type="match status" value="1"/>
</dbReference>
<evidence type="ECO:0000256" key="1">
    <source>
        <dbReference type="ARBA" id="ARBA00000213"/>
    </source>
</evidence>
<dbReference type="EMBL" id="CAJZBQ010000027">
    <property type="protein sequence ID" value="CAG9320761.1"/>
    <property type="molecule type" value="Genomic_DNA"/>
</dbReference>
<keyword evidence="14" id="KW-1185">Reference proteome</keyword>
<dbReference type="GO" id="GO:0008270">
    <property type="term" value="F:zinc ion binding"/>
    <property type="evidence" value="ECO:0007669"/>
    <property type="project" value="UniProtKB-KW"/>
</dbReference>
<evidence type="ECO:0000256" key="6">
    <source>
        <dbReference type="ARBA" id="ARBA00023235"/>
    </source>
</evidence>
<dbReference type="GO" id="GO:0006265">
    <property type="term" value="P:DNA topological change"/>
    <property type="evidence" value="ECO:0007669"/>
    <property type="project" value="InterPro"/>
</dbReference>
<dbReference type="SMART" id="SM00493">
    <property type="entry name" value="TOPRIM"/>
    <property type="match status" value="1"/>
</dbReference>
<dbReference type="FunFam" id="1.10.290.10:FF:000001">
    <property type="entry name" value="DNA topoisomerase"/>
    <property type="match status" value="1"/>
</dbReference>
<dbReference type="PRINTS" id="PR00417">
    <property type="entry name" value="PRTPISMRASEI"/>
</dbReference>
<protein>
    <recommendedName>
        <fullName evidence="3 8">DNA topoisomerase</fullName>
        <ecNumber evidence="3 8">5.6.2.1</ecNumber>
    </recommendedName>
</protein>
<gene>
    <name evidence="13" type="ORF">BSTOLATCC_MIC27341</name>
</gene>
<evidence type="ECO:0000259" key="12">
    <source>
        <dbReference type="PROSITE" id="PS52039"/>
    </source>
</evidence>
<comment type="caution">
    <text evidence="13">The sequence shown here is derived from an EMBL/GenBank/DDBJ whole genome shotgun (WGS) entry which is preliminary data.</text>
</comment>
<dbReference type="PROSITE" id="PS52039">
    <property type="entry name" value="TOPO_IA_2"/>
    <property type="match status" value="1"/>
</dbReference>
<dbReference type="AlphaFoldDB" id="A0AAU9J4Z0"/>
<dbReference type="Gene3D" id="3.40.50.140">
    <property type="match status" value="1"/>
</dbReference>
<keyword evidence="7" id="KW-0479">Metal-binding</keyword>
<feature type="domain" description="CCHC-type" evidence="10">
    <location>
        <begin position="620"/>
        <end position="635"/>
    </location>
</feature>
<dbReference type="GO" id="GO:0006310">
    <property type="term" value="P:DNA recombination"/>
    <property type="evidence" value="ECO:0007669"/>
    <property type="project" value="TreeGrafter"/>
</dbReference>
<organism evidence="13 14">
    <name type="scientific">Blepharisma stoltei</name>
    <dbReference type="NCBI Taxonomy" id="1481888"/>
    <lineage>
        <taxon>Eukaryota</taxon>
        <taxon>Sar</taxon>
        <taxon>Alveolata</taxon>
        <taxon>Ciliophora</taxon>
        <taxon>Postciliodesmatophora</taxon>
        <taxon>Heterotrichea</taxon>
        <taxon>Heterotrichida</taxon>
        <taxon>Blepharismidae</taxon>
        <taxon>Blepharisma</taxon>
    </lineage>
</organism>
<dbReference type="SUPFAM" id="SSF56712">
    <property type="entry name" value="Prokaryotic type I DNA topoisomerase"/>
    <property type="match status" value="1"/>
</dbReference>
<dbReference type="Proteomes" id="UP001162131">
    <property type="component" value="Unassembled WGS sequence"/>
</dbReference>
<proteinExistence type="inferred from homology"/>
<feature type="domain" description="Toprim" evidence="11">
    <location>
        <begin position="3"/>
        <end position="153"/>
    </location>
</feature>
<name>A0AAU9J4Z0_9CILI</name>
<evidence type="ECO:0000313" key="14">
    <source>
        <dbReference type="Proteomes" id="UP001162131"/>
    </source>
</evidence>
<dbReference type="GO" id="GO:0003917">
    <property type="term" value="F:DNA topoisomerase type I (single strand cut, ATP-independent) activity"/>
    <property type="evidence" value="ECO:0007669"/>
    <property type="project" value="UniProtKB-EC"/>
</dbReference>
<comment type="catalytic activity">
    <reaction evidence="1 8">
        <text>ATP-independent breakage of single-stranded DNA, followed by passage and rejoining.</text>
        <dbReference type="EC" id="5.6.2.1"/>
    </reaction>
</comment>
<feature type="domain" description="Topo IA-type catalytic" evidence="12">
    <location>
        <begin position="167"/>
        <end position="590"/>
    </location>
</feature>
<dbReference type="Gene3D" id="1.10.290.10">
    <property type="entry name" value="Topoisomerase I, domain 4"/>
    <property type="match status" value="1"/>
</dbReference>
<dbReference type="InterPro" id="IPR013825">
    <property type="entry name" value="Topo_IA_cen_sub2"/>
</dbReference>
<keyword evidence="5 8" id="KW-0238">DNA-binding</keyword>
<feature type="region of interest" description="Disordered" evidence="9">
    <location>
        <begin position="697"/>
        <end position="717"/>
    </location>
</feature>
<sequence length="717" mass="81339">MKFILNVAEKPSVAKAIMKYLSNGRAENVGGRSKFNPVYEFDYNLQGEHVKMRVTSVQGHVMNMEFVEPYNNWKSVSIEELFTAPIQKMISSDKNDIVKNLQECSRGIDILALWLDCDREGENIAFEVVDIVTKATQLRPNNIKRAVFSALTKVDIENAIQNLEYPKQELSESVDARMELDLRLGAIFTRLQTLRLRNASPFLANQPLISWGPCQFPTLGFVVKRQLEILNFKPEQYWTLDMKVNRGANKTAEFSWSRARLFDFTSTLVLYEKCIEAGQAEIVSIEKNEKNKCRPYPLSTISFQKLVSSKLKIDSDESMKIAEKLYNNGLISYPRTETDFFKTTINLKNLIESQAESGDWGDYSRRLLDGDFKWPKAGQHDDNSHPPIHPVKLATRQDLNGKEWQIYELVTRHFLACCSLDAKGFETVVIAQMGGETFEAKGLQVVELNFLEIYPYMKWSENELPIFNDGEVFVPNELMMNEHTTQPPPLLSESDLISLMDKSGIGTDATIHQHIKTIQDRKYAEKTPNQLFKPTQLGMALVQGYANMGARIHEPELRAKTEKGMNEVAARNKSRQELIRETLGEMEDVYRFVVDRFNMLSDAVKNLITAPLQSNNQITCYKCGESGHYANNCTSTRPPLSIRAVNENQAAPQQGQNACFKCGKPGHFANACTEDKNKTNKQAKTGKKKVCELCGVEGRHPKGSTCEHAKRKKPANK</sequence>
<dbReference type="Pfam" id="PF01131">
    <property type="entry name" value="Topoisom_bac"/>
    <property type="match status" value="1"/>
</dbReference>
<dbReference type="InterPro" id="IPR023405">
    <property type="entry name" value="Topo_IA_core_domain"/>
</dbReference>
<evidence type="ECO:0000256" key="2">
    <source>
        <dbReference type="ARBA" id="ARBA00009446"/>
    </source>
</evidence>
<dbReference type="InterPro" id="IPR006171">
    <property type="entry name" value="TOPRIM_dom"/>
</dbReference>
<dbReference type="FunFam" id="3.40.50.140:FF:000003">
    <property type="entry name" value="DNA topoisomerase"/>
    <property type="match status" value="1"/>
</dbReference>
<dbReference type="SUPFAM" id="SSF57756">
    <property type="entry name" value="Retrovirus zinc finger-like domains"/>
    <property type="match status" value="1"/>
</dbReference>
<dbReference type="Gene3D" id="1.10.460.10">
    <property type="entry name" value="Topoisomerase I, domain 2"/>
    <property type="match status" value="1"/>
</dbReference>
<dbReference type="InterPro" id="IPR003601">
    <property type="entry name" value="Topo_IA_2"/>
</dbReference>
<dbReference type="InterPro" id="IPR013824">
    <property type="entry name" value="Topo_IA_cen_sub1"/>
</dbReference>
<dbReference type="PROSITE" id="PS50158">
    <property type="entry name" value="ZF_CCHC"/>
    <property type="match status" value="2"/>
</dbReference>
<dbReference type="Gene3D" id="4.10.60.10">
    <property type="entry name" value="Zinc finger, CCHC-type"/>
    <property type="match status" value="2"/>
</dbReference>
<dbReference type="Pfam" id="PF00098">
    <property type="entry name" value="zf-CCHC"/>
    <property type="match status" value="2"/>
</dbReference>
<dbReference type="InterPro" id="IPR034144">
    <property type="entry name" value="TOPRIM_TopoIII"/>
</dbReference>
<evidence type="ECO:0000259" key="11">
    <source>
        <dbReference type="PROSITE" id="PS50880"/>
    </source>
</evidence>
<evidence type="ECO:0000256" key="9">
    <source>
        <dbReference type="SAM" id="MobiDB-lite"/>
    </source>
</evidence>
<dbReference type="CDD" id="cd03362">
    <property type="entry name" value="TOPRIM_TopoIA_TopoIII"/>
    <property type="match status" value="1"/>
</dbReference>
<reference evidence="13" key="1">
    <citation type="submission" date="2021-09" db="EMBL/GenBank/DDBJ databases">
        <authorList>
            <consortium name="AG Swart"/>
            <person name="Singh M."/>
            <person name="Singh A."/>
            <person name="Seah K."/>
            <person name="Emmerich C."/>
        </authorList>
    </citation>
    <scope>NUCLEOTIDE SEQUENCE</scope>
    <source>
        <strain evidence="13">ATCC30299</strain>
    </source>
</reference>
<comment type="function">
    <text evidence="8">Introduces a single-strand break via transesterification at a target site in duplex DNA. Releases the supercoiling and torsional tension of DNA introduced during the DNA replication and transcription by transiently cleaving and rejoining one strand of the DNA duplex. The scissile phosphodiester is attacked by the catalytic tyrosine of the enzyme, resulting in the formation of a DNA-(5'-phosphotyrosyl)-enzyme intermediate and the expulsion of a 3'-OH DNA strand.</text>
</comment>
<evidence type="ECO:0000313" key="13">
    <source>
        <dbReference type="EMBL" id="CAG9320761.1"/>
    </source>
</evidence>
<dbReference type="SMART" id="SM00436">
    <property type="entry name" value="TOP1Bc"/>
    <property type="match status" value="1"/>
</dbReference>
<dbReference type="InterPro" id="IPR003602">
    <property type="entry name" value="Topo_IA_DNA-bd_dom"/>
</dbReference>
<keyword evidence="7" id="KW-0863">Zinc-finger</keyword>
<dbReference type="PROSITE" id="PS50880">
    <property type="entry name" value="TOPRIM"/>
    <property type="match status" value="1"/>
</dbReference>